<dbReference type="Gene3D" id="3.20.20.70">
    <property type="entry name" value="Aldolase class I"/>
    <property type="match status" value="1"/>
</dbReference>
<dbReference type="Proteomes" id="UP000660861">
    <property type="component" value="Unassembled WGS sequence"/>
</dbReference>
<evidence type="ECO:0000256" key="6">
    <source>
        <dbReference type="ARBA" id="ARBA00023014"/>
    </source>
</evidence>
<dbReference type="InterPro" id="IPR007197">
    <property type="entry name" value="rSAM"/>
</dbReference>
<evidence type="ECO:0000256" key="1">
    <source>
        <dbReference type="ARBA" id="ARBA00001966"/>
    </source>
</evidence>
<dbReference type="SFLD" id="SFLDG01067">
    <property type="entry name" value="SPASM/twitch_domain_containing"/>
    <property type="match status" value="1"/>
</dbReference>
<protein>
    <submittedName>
        <fullName evidence="8">Cys-rich peptide radical SAM maturase CcpM</fullName>
    </submittedName>
</protein>
<evidence type="ECO:0000256" key="2">
    <source>
        <dbReference type="ARBA" id="ARBA00022485"/>
    </source>
</evidence>
<dbReference type="EMBL" id="JACRTC010000001">
    <property type="protein sequence ID" value="MBC8569870.1"/>
    <property type="molecule type" value="Genomic_DNA"/>
</dbReference>
<keyword evidence="2" id="KW-0004">4Fe-4S</keyword>
<dbReference type="InterPro" id="IPR006638">
    <property type="entry name" value="Elp3/MiaA/NifB-like_rSAM"/>
</dbReference>
<dbReference type="SFLD" id="SFLDG01384">
    <property type="entry name" value="thioether_bond_formation_requi"/>
    <property type="match status" value="1"/>
</dbReference>
<proteinExistence type="predicted"/>
<dbReference type="InterPro" id="IPR023867">
    <property type="entry name" value="Sulphatase_maturase_rSAM"/>
</dbReference>
<keyword evidence="9" id="KW-1185">Reference proteome</keyword>
<keyword evidence="4" id="KW-0479">Metal-binding</keyword>
<dbReference type="GO" id="GO:0051539">
    <property type="term" value="F:4 iron, 4 sulfur cluster binding"/>
    <property type="evidence" value="ECO:0007669"/>
    <property type="project" value="UniProtKB-KW"/>
</dbReference>
<dbReference type="AlphaFoldDB" id="A0A926E8K1"/>
<evidence type="ECO:0000256" key="3">
    <source>
        <dbReference type="ARBA" id="ARBA00022691"/>
    </source>
</evidence>
<dbReference type="InterPro" id="IPR013785">
    <property type="entry name" value="Aldolase_TIM"/>
</dbReference>
<dbReference type="SFLD" id="SFLDS00029">
    <property type="entry name" value="Radical_SAM"/>
    <property type="match status" value="1"/>
</dbReference>
<dbReference type="PANTHER" id="PTHR43273">
    <property type="entry name" value="ANAEROBIC SULFATASE-MATURATING ENZYME HOMOLOG ASLB-RELATED"/>
    <property type="match status" value="1"/>
</dbReference>
<dbReference type="SFLD" id="SFLDG01386">
    <property type="entry name" value="main_SPASM_domain-containing"/>
    <property type="match status" value="1"/>
</dbReference>
<keyword evidence="3" id="KW-0949">S-adenosyl-L-methionine</keyword>
<feature type="domain" description="Radical SAM core" evidence="7">
    <location>
        <begin position="81"/>
        <end position="318"/>
    </location>
</feature>
<dbReference type="InterPro" id="IPR058240">
    <property type="entry name" value="rSAM_sf"/>
</dbReference>
<dbReference type="GO" id="GO:0016491">
    <property type="term" value="F:oxidoreductase activity"/>
    <property type="evidence" value="ECO:0007669"/>
    <property type="project" value="InterPro"/>
</dbReference>
<gene>
    <name evidence="8" type="primary">ccpM</name>
    <name evidence="8" type="ORF">H8709_03395</name>
</gene>
<evidence type="ECO:0000313" key="9">
    <source>
        <dbReference type="Proteomes" id="UP000660861"/>
    </source>
</evidence>
<dbReference type="Pfam" id="PF04055">
    <property type="entry name" value="Radical_SAM"/>
    <property type="match status" value="1"/>
</dbReference>
<evidence type="ECO:0000259" key="7">
    <source>
        <dbReference type="PROSITE" id="PS51918"/>
    </source>
</evidence>
<organism evidence="8 9">
    <name type="scientific">Zongyangia hominis</name>
    <dbReference type="NCBI Taxonomy" id="2763677"/>
    <lineage>
        <taxon>Bacteria</taxon>
        <taxon>Bacillati</taxon>
        <taxon>Bacillota</taxon>
        <taxon>Clostridia</taxon>
        <taxon>Eubacteriales</taxon>
        <taxon>Oscillospiraceae</taxon>
        <taxon>Zongyangia</taxon>
    </lineage>
</organism>
<dbReference type="RefSeq" id="WP_262396956.1">
    <property type="nucleotide sequence ID" value="NZ_JACRTC010000001.1"/>
</dbReference>
<dbReference type="GO" id="GO:0032324">
    <property type="term" value="P:molybdopterin cofactor biosynthetic process"/>
    <property type="evidence" value="ECO:0007669"/>
    <property type="project" value="UniProtKB-ARBA"/>
</dbReference>
<dbReference type="SMART" id="SM00729">
    <property type="entry name" value="Elp3"/>
    <property type="match status" value="1"/>
</dbReference>
<comment type="caution">
    <text evidence="8">The sequence shown here is derived from an EMBL/GenBank/DDBJ whole genome shotgun (WGS) entry which is preliminary data.</text>
</comment>
<name>A0A926E8K1_9FIRM</name>
<keyword evidence="5" id="KW-0408">Iron</keyword>
<dbReference type="InterPro" id="IPR000385">
    <property type="entry name" value="MoaA_NifB_PqqE_Fe-S-bd_CS"/>
</dbReference>
<dbReference type="PROSITE" id="PS51918">
    <property type="entry name" value="RADICAL_SAM"/>
    <property type="match status" value="1"/>
</dbReference>
<dbReference type="InterPro" id="IPR024001">
    <property type="entry name" value="Cys-rich_pep_rSAM_mat_CcpM"/>
</dbReference>
<dbReference type="GO" id="GO:0046872">
    <property type="term" value="F:metal ion binding"/>
    <property type="evidence" value="ECO:0007669"/>
    <property type="project" value="UniProtKB-KW"/>
</dbReference>
<reference evidence="8" key="1">
    <citation type="submission" date="2020-08" db="EMBL/GenBank/DDBJ databases">
        <title>Genome public.</title>
        <authorList>
            <person name="Liu C."/>
            <person name="Sun Q."/>
        </authorList>
    </citation>
    <scope>NUCLEOTIDE SEQUENCE</scope>
    <source>
        <strain evidence="8">NSJ-54</strain>
    </source>
</reference>
<accession>A0A926E8K1</accession>
<dbReference type="PANTHER" id="PTHR43273:SF8">
    <property type="entry name" value="RADICAL SAM DOMAIN PROTEIN"/>
    <property type="match status" value="1"/>
</dbReference>
<evidence type="ECO:0000256" key="5">
    <source>
        <dbReference type="ARBA" id="ARBA00023004"/>
    </source>
</evidence>
<dbReference type="SUPFAM" id="SSF102114">
    <property type="entry name" value="Radical SAM enzymes"/>
    <property type="match status" value="1"/>
</dbReference>
<dbReference type="NCBIfam" id="TIGR04068">
    <property type="entry name" value="rSAM_ocin_clost"/>
    <property type="match status" value="1"/>
</dbReference>
<sequence>MAKDIIFKTFRTKLNGYVYDRHTHSVFALPDAEFEELQRVERGELLPEDSIVIAMLQEQGVLQKNVVTEIKHPSTDYLSHYIAHRLGQLILQVTQQCNLRCGYCCYGGGYTHMRVHANQWMEWETAKRAIDFYLERTDERDTLTISFYGGEPLLAFPLIKQCVSYITEHVEGKEIHFSMTTNGTLLTPEVVDYLYEHHFHLSISLDGTKEDHDVNRKFRSGQGSFDTIMNHIREIKEAHPDFMKDIAIMTTINPKMDLGCAMDYFEANEYLADSRFVYNSVATKGAKETINYDEPSKLLRRYEYLKLLLAHANMLDIECTSALMQSTRAHRMQVYQGLYQHTPLPSVISHGGPCVPGNKRLFVSVDGAFFPCEKVSETSEYFCIGSLDEGIDEEKAARLLNCGQITADECKECWNLRGCMMCMNQVDFEGMPCKADKCKVCADEKFRELSDLREICVLHEFGYDLPQEGDDRT</sequence>
<evidence type="ECO:0000313" key="8">
    <source>
        <dbReference type="EMBL" id="MBC8569870.1"/>
    </source>
</evidence>
<dbReference type="PROSITE" id="PS01305">
    <property type="entry name" value="MOAA_NIFB_PQQE"/>
    <property type="match status" value="1"/>
</dbReference>
<comment type="cofactor">
    <cofactor evidence="1">
        <name>[4Fe-4S] cluster</name>
        <dbReference type="ChEBI" id="CHEBI:49883"/>
    </cofactor>
</comment>
<keyword evidence="6" id="KW-0411">Iron-sulfur</keyword>
<dbReference type="CDD" id="cd01335">
    <property type="entry name" value="Radical_SAM"/>
    <property type="match status" value="1"/>
</dbReference>
<evidence type="ECO:0000256" key="4">
    <source>
        <dbReference type="ARBA" id="ARBA00022723"/>
    </source>
</evidence>